<dbReference type="RefSeq" id="WP_089882438.1">
    <property type="nucleotide sequence ID" value="NZ_FOYS01000005.1"/>
</dbReference>
<dbReference type="AlphaFoldDB" id="A0A1I6IBM4"/>
<dbReference type="Gene3D" id="3.30.360.10">
    <property type="entry name" value="Dihydrodipicolinate Reductase, domain 2"/>
    <property type="match status" value="1"/>
</dbReference>
<dbReference type="InterPro" id="IPR051317">
    <property type="entry name" value="Gfo/Idh/MocA_oxidoreduct"/>
</dbReference>
<evidence type="ECO:0000259" key="4">
    <source>
        <dbReference type="Pfam" id="PF01408"/>
    </source>
</evidence>
<dbReference type="GO" id="GO:0000166">
    <property type="term" value="F:nucleotide binding"/>
    <property type="evidence" value="ECO:0007669"/>
    <property type="project" value="InterPro"/>
</dbReference>
<dbReference type="EMBL" id="FOYS01000005">
    <property type="protein sequence ID" value="SFR64147.1"/>
    <property type="molecule type" value="Genomic_DNA"/>
</dbReference>
<evidence type="ECO:0000313" key="6">
    <source>
        <dbReference type="EMBL" id="SFR64147.1"/>
    </source>
</evidence>
<name>A0A1I6IBM4_9EURY</name>
<accession>A0A1I6IBM4</accession>
<dbReference type="STRING" id="555875.SAMN04488124_3006"/>
<feature type="domain" description="Gfo/Idh/MocA-like oxidoreductase N-terminal" evidence="4">
    <location>
        <begin position="3"/>
        <end position="126"/>
    </location>
</feature>
<evidence type="ECO:0000256" key="2">
    <source>
        <dbReference type="ARBA" id="ARBA00023002"/>
    </source>
</evidence>
<evidence type="ECO:0000259" key="5">
    <source>
        <dbReference type="Pfam" id="PF22725"/>
    </source>
</evidence>
<evidence type="ECO:0000256" key="3">
    <source>
        <dbReference type="SAM" id="MobiDB-lite"/>
    </source>
</evidence>
<dbReference type="GO" id="GO:0016491">
    <property type="term" value="F:oxidoreductase activity"/>
    <property type="evidence" value="ECO:0007669"/>
    <property type="project" value="UniProtKB-KW"/>
</dbReference>
<dbReference type="InterPro" id="IPR055170">
    <property type="entry name" value="GFO_IDH_MocA-like_dom"/>
</dbReference>
<dbReference type="InterPro" id="IPR000683">
    <property type="entry name" value="Gfo/Idh/MocA-like_OxRdtase_N"/>
</dbReference>
<dbReference type="Proteomes" id="UP000243250">
    <property type="component" value="Unassembled WGS sequence"/>
</dbReference>
<feature type="domain" description="GFO/IDH/MocA-like oxidoreductase" evidence="5">
    <location>
        <begin position="144"/>
        <end position="261"/>
    </location>
</feature>
<feature type="compositionally biased region" description="Acidic residues" evidence="3">
    <location>
        <begin position="38"/>
        <end position="56"/>
    </location>
</feature>
<reference evidence="7" key="1">
    <citation type="submission" date="2016-10" db="EMBL/GenBank/DDBJ databases">
        <authorList>
            <person name="Varghese N."/>
            <person name="Submissions S."/>
        </authorList>
    </citation>
    <scope>NUCLEOTIDE SEQUENCE [LARGE SCALE GENOMIC DNA]</scope>
    <source>
        <strain evidence="7">CGMCC 1.8711</strain>
    </source>
</reference>
<protein>
    <submittedName>
        <fullName evidence="6">Predicted dehydrogenase</fullName>
    </submittedName>
</protein>
<dbReference type="InterPro" id="IPR036291">
    <property type="entry name" value="NAD(P)-bd_dom_sf"/>
</dbReference>
<dbReference type="PANTHER" id="PTHR43708:SF5">
    <property type="entry name" value="CONSERVED EXPRESSED OXIDOREDUCTASE (EUROFUNG)-RELATED"/>
    <property type="match status" value="1"/>
</dbReference>
<evidence type="ECO:0000256" key="1">
    <source>
        <dbReference type="ARBA" id="ARBA00010928"/>
    </source>
</evidence>
<dbReference type="SUPFAM" id="SSF51735">
    <property type="entry name" value="NAD(P)-binding Rossmann-fold domains"/>
    <property type="match status" value="1"/>
</dbReference>
<keyword evidence="2" id="KW-0560">Oxidoreductase</keyword>
<keyword evidence="7" id="KW-1185">Reference proteome</keyword>
<dbReference type="Gene3D" id="3.40.50.720">
    <property type="entry name" value="NAD(P)-binding Rossmann-like Domain"/>
    <property type="match status" value="1"/>
</dbReference>
<feature type="region of interest" description="Disordered" evidence="3">
    <location>
        <begin position="32"/>
        <end position="61"/>
    </location>
</feature>
<dbReference type="PANTHER" id="PTHR43708">
    <property type="entry name" value="CONSERVED EXPRESSED OXIDOREDUCTASE (EUROFUNG)"/>
    <property type="match status" value="1"/>
</dbReference>
<evidence type="ECO:0000313" key="7">
    <source>
        <dbReference type="Proteomes" id="UP000243250"/>
    </source>
</evidence>
<dbReference type="Pfam" id="PF22725">
    <property type="entry name" value="GFO_IDH_MocA_C3"/>
    <property type="match status" value="1"/>
</dbReference>
<dbReference type="OrthoDB" id="282474at2157"/>
<proteinExistence type="inferred from homology"/>
<organism evidence="6 7">
    <name type="scientific">Halogeometricum limi</name>
    <dbReference type="NCBI Taxonomy" id="555875"/>
    <lineage>
        <taxon>Archaea</taxon>
        <taxon>Methanobacteriati</taxon>
        <taxon>Methanobacteriota</taxon>
        <taxon>Stenosarchaea group</taxon>
        <taxon>Halobacteria</taxon>
        <taxon>Halobacteriales</taxon>
        <taxon>Haloferacaceae</taxon>
        <taxon>Halogeometricum</taxon>
    </lineage>
</organism>
<sequence length="341" mass="35851">MRRIVAVGSGPAVRGHTERYARFDDAVLVGVVGGDPTAEGDDSTAEGGGVEDDGDRDGDGDVERYESVAQALESAAIDGVDVCGPGAAHGDAVDAALDADVPVRCDPPFALDETRLDRLVSRAAASDGWLLTASPHRHSRLYGHLRSAVEAGDIGSVGVARIKRTAPFEPVGWNCSYAGVAAAPTPIDALCSVLAHDADVLEWTFGTVGRVFARAQTDARTDHAHAVLSFRDGGRATVEATWSGACTPEPRLEVEYSGDHGRLDFDEHDASTALRNGGGAKRVDPPEDDCRGRLLRAFVERLGEEPSSVPGVHPEHPSRVAAAVRRSVDEGRPVALAEESL</sequence>
<gene>
    <name evidence="6" type="ORF">SAMN04488124_3006</name>
</gene>
<dbReference type="SUPFAM" id="SSF55347">
    <property type="entry name" value="Glyceraldehyde-3-phosphate dehydrogenase-like, C-terminal domain"/>
    <property type="match status" value="1"/>
</dbReference>
<comment type="similarity">
    <text evidence="1">Belongs to the Gfo/Idh/MocA family.</text>
</comment>
<dbReference type="Pfam" id="PF01408">
    <property type="entry name" value="GFO_IDH_MocA"/>
    <property type="match status" value="1"/>
</dbReference>